<evidence type="ECO:0000313" key="9">
    <source>
        <dbReference type="EMBL" id="WOS43077.1"/>
    </source>
</evidence>
<evidence type="ECO:0000256" key="4">
    <source>
        <dbReference type="ARBA" id="ARBA00022827"/>
    </source>
</evidence>
<feature type="domain" description="Acyl-CoA dehydrogenase/oxidase C-terminal" evidence="6">
    <location>
        <begin position="239"/>
        <end position="389"/>
    </location>
</feature>
<dbReference type="InterPro" id="IPR052547">
    <property type="entry name" value="Mito_Isobutyryl-CoADH"/>
</dbReference>
<gene>
    <name evidence="9" type="ORF">QN243_21050</name>
</gene>
<evidence type="ECO:0000256" key="3">
    <source>
        <dbReference type="ARBA" id="ARBA00022630"/>
    </source>
</evidence>
<keyword evidence="3 5" id="KW-0285">Flavoprotein</keyword>
<comment type="cofactor">
    <cofactor evidence="1 5">
        <name>FAD</name>
        <dbReference type="ChEBI" id="CHEBI:57692"/>
    </cofactor>
</comment>
<dbReference type="InterPro" id="IPR006089">
    <property type="entry name" value="Acyl-CoA_DH_CS"/>
</dbReference>
<dbReference type="InterPro" id="IPR009075">
    <property type="entry name" value="AcylCo_DH/oxidase_C"/>
</dbReference>
<dbReference type="Gene3D" id="2.40.110.10">
    <property type="entry name" value="Butyryl-CoA Dehydrogenase, subunit A, domain 2"/>
    <property type="match status" value="1"/>
</dbReference>
<dbReference type="EMBL" id="CP126172">
    <property type="protein sequence ID" value="WOS43077.1"/>
    <property type="molecule type" value="Genomic_DNA"/>
</dbReference>
<evidence type="ECO:0000256" key="5">
    <source>
        <dbReference type="RuleBase" id="RU362125"/>
    </source>
</evidence>
<evidence type="ECO:0000313" key="10">
    <source>
        <dbReference type="Proteomes" id="UP001302020"/>
    </source>
</evidence>
<dbReference type="Gene3D" id="1.10.540.10">
    <property type="entry name" value="Acyl-CoA dehydrogenase/oxidase, N-terminal domain"/>
    <property type="match status" value="1"/>
</dbReference>
<evidence type="ECO:0000259" key="6">
    <source>
        <dbReference type="Pfam" id="PF00441"/>
    </source>
</evidence>
<dbReference type="InterPro" id="IPR013786">
    <property type="entry name" value="AcylCoA_DH/ox_N"/>
</dbReference>
<dbReference type="PANTHER" id="PTHR43831">
    <property type="entry name" value="ISOBUTYRYL-COA DEHYDROGENASE"/>
    <property type="match status" value="1"/>
</dbReference>
<dbReference type="InterPro" id="IPR046373">
    <property type="entry name" value="Acyl-CoA_Oxase/DH_mid-dom_sf"/>
</dbReference>
<feature type="domain" description="Acyl-CoA oxidase/dehydrogenase middle" evidence="7">
    <location>
        <begin position="134"/>
        <end position="227"/>
    </location>
</feature>
<proteinExistence type="inferred from homology"/>
<dbReference type="Pfam" id="PF00441">
    <property type="entry name" value="Acyl-CoA_dh_1"/>
    <property type="match status" value="1"/>
</dbReference>
<keyword evidence="4 5" id="KW-0274">FAD</keyword>
<reference evidence="9 10" key="1">
    <citation type="submission" date="2023-05" db="EMBL/GenBank/DDBJ databases">
        <title>Xanthomonas rydalmerenesis sp. nov., a novel Xanthomonas species isolated from Fragaria x ananassa.</title>
        <authorList>
            <person name="McKnight D.J.E."/>
            <person name="Wong-Bajracharya J."/>
            <person name="Okoh E.B."/>
            <person name="Snijders F."/>
            <person name="Lidbetter F."/>
            <person name="Webster J."/>
            <person name="Djordjevic S.P."/>
            <person name="Bogema D.R."/>
            <person name="Chapman T.A."/>
        </authorList>
    </citation>
    <scope>NUCLEOTIDE SEQUENCE [LARGE SCALE GENOMIC DNA]</scope>
    <source>
        <strain evidence="9 10">DAR34883</strain>
    </source>
</reference>
<feature type="domain" description="Acyl-CoA dehydrogenase/oxidase N-terminal" evidence="8">
    <location>
        <begin position="19"/>
        <end position="128"/>
    </location>
</feature>
<protein>
    <submittedName>
        <fullName evidence="9">Acyl-CoA dehydrogenase family protein</fullName>
    </submittedName>
</protein>
<dbReference type="PROSITE" id="PS00072">
    <property type="entry name" value="ACYL_COA_DH_1"/>
    <property type="match status" value="1"/>
</dbReference>
<dbReference type="Gene3D" id="1.20.140.10">
    <property type="entry name" value="Butyryl-CoA Dehydrogenase, subunit A, domain 3"/>
    <property type="match status" value="1"/>
</dbReference>
<dbReference type="PIRSF" id="PIRSF016578">
    <property type="entry name" value="HsaA"/>
    <property type="match status" value="1"/>
</dbReference>
<dbReference type="Pfam" id="PF02771">
    <property type="entry name" value="Acyl-CoA_dh_N"/>
    <property type="match status" value="1"/>
</dbReference>
<dbReference type="InterPro" id="IPR006091">
    <property type="entry name" value="Acyl-CoA_Oxase/DH_mid-dom"/>
</dbReference>
<evidence type="ECO:0000256" key="1">
    <source>
        <dbReference type="ARBA" id="ARBA00001974"/>
    </source>
</evidence>
<dbReference type="RefSeq" id="WP_160969142.1">
    <property type="nucleotide sequence ID" value="NZ_CP126170.1"/>
</dbReference>
<name>A0ABZ0JTB7_9XANT</name>
<evidence type="ECO:0000259" key="7">
    <source>
        <dbReference type="Pfam" id="PF02770"/>
    </source>
</evidence>
<dbReference type="Proteomes" id="UP001302020">
    <property type="component" value="Chromosome"/>
</dbReference>
<evidence type="ECO:0000256" key="2">
    <source>
        <dbReference type="ARBA" id="ARBA00009347"/>
    </source>
</evidence>
<comment type="similarity">
    <text evidence="2 5">Belongs to the acyl-CoA dehydrogenase family.</text>
</comment>
<dbReference type="SUPFAM" id="SSF56645">
    <property type="entry name" value="Acyl-CoA dehydrogenase NM domain-like"/>
    <property type="match status" value="1"/>
</dbReference>
<organism evidence="9 10">
    <name type="scientific">Xanthomonas rydalmerensis</name>
    <dbReference type="NCBI Taxonomy" id="3046274"/>
    <lineage>
        <taxon>Bacteria</taxon>
        <taxon>Pseudomonadati</taxon>
        <taxon>Pseudomonadota</taxon>
        <taxon>Gammaproteobacteria</taxon>
        <taxon>Lysobacterales</taxon>
        <taxon>Lysobacteraceae</taxon>
        <taxon>Xanthomonas</taxon>
    </lineage>
</organism>
<dbReference type="InterPro" id="IPR009100">
    <property type="entry name" value="AcylCoA_DH/oxidase_NM_dom_sf"/>
</dbReference>
<dbReference type="InterPro" id="IPR037069">
    <property type="entry name" value="AcylCoA_DH/ox_N_sf"/>
</dbReference>
<dbReference type="PANTHER" id="PTHR43831:SF1">
    <property type="entry name" value="ISOBUTYRYL-COA DEHYDROGENASE, MITOCHONDRIAL"/>
    <property type="match status" value="1"/>
</dbReference>
<evidence type="ECO:0000259" key="8">
    <source>
        <dbReference type="Pfam" id="PF02771"/>
    </source>
</evidence>
<sequence length="396" mass="42341">MAAAMQWPLEQSADVGLDEAQRAYREAARGFAQAELAPHAARWDADGIFPREAIGKAGELGFCGLYVDEHAGGSGLSRLDAAIVFEELAAVDPSTAAFISIHNMATWMLTRFATPAVCRDWGAALASGAKLASYCLTEPGAGSDAAALKTRAVRDGDGYRIDGSKAFISGAGATDLLVVMARTGEDGPRGISAFAVPADAAGIAYGRNEDKLGWHSQPTRAVSFDGVRVPLAHRLGEEGEGFRIAMRGLDGGRLNIAACSLGAGQGALDAARRYLGERRQFGKKLAEFQALQFTLADMATQLVAARQMVHTAARKLDAGARDATVWCAMAKRFATDAGFSICNDALQLHGGYGYIREYPVERLLRDSRVHQILEGTNEIMRVIVARHLLNTEEELR</sequence>
<dbReference type="InterPro" id="IPR036250">
    <property type="entry name" value="AcylCo_DH-like_C"/>
</dbReference>
<dbReference type="PROSITE" id="PS00073">
    <property type="entry name" value="ACYL_COA_DH_2"/>
    <property type="match status" value="1"/>
</dbReference>
<dbReference type="SUPFAM" id="SSF47203">
    <property type="entry name" value="Acyl-CoA dehydrogenase C-terminal domain-like"/>
    <property type="match status" value="1"/>
</dbReference>
<keyword evidence="5" id="KW-0560">Oxidoreductase</keyword>
<accession>A0ABZ0JTB7</accession>
<keyword evidence="10" id="KW-1185">Reference proteome</keyword>
<dbReference type="Pfam" id="PF02770">
    <property type="entry name" value="Acyl-CoA_dh_M"/>
    <property type="match status" value="1"/>
</dbReference>